<proteinExistence type="predicted"/>
<name>B4D5L2_9BACT</name>
<dbReference type="STRING" id="497964.CfE428DRAFT_4201"/>
<accession>B4D5L2</accession>
<evidence type="ECO:0000313" key="2">
    <source>
        <dbReference type="EMBL" id="EDY18417.1"/>
    </source>
</evidence>
<gene>
    <name evidence="2" type="ORF">CfE428DRAFT_4201</name>
</gene>
<dbReference type="InParanoid" id="B4D5L2"/>
<dbReference type="RefSeq" id="WP_006981525.1">
    <property type="nucleotide sequence ID" value="NZ_ABVL01000013.1"/>
</dbReference>
<evidence type="ECO:0000256" key="1">
    <source>
        <dbReference type="SAM" id="MobiDB-lite"/>
    </source>
</evidence>
<organism evidence="2 3">
    <name type="scientific">Chthoniobacter flavus Ellin428</name>
    <dbReference type="NCBI Taxonomy" id="497964"/>
    <lineage>
        <taxon>Bacteria</taxon>
        <taxon>Pseudomonadati</taxon>
        <taxon>Verrucomicrobiota</taxon>
        <taxon>Spartobacteria</taxon>
        <taxon>Chthoniobacterales</taxon>
        <taxon>Chthoniobacteraceae</taxon>
        <taxon>Chthoniobacter</taxon>
    </lineage>
</organism>
<dbReference type="EMBL" id="ABVL01000013">
    <property type="protein sequence ID" value="EDY18417.1"/>
    <property type="molecule type" value="Genomic_DNA"/>
</dbReference>
<evidence type="ECO:0000313" key="3">
    <source>
        <dbReference type="Proteomes" id="UP000005824"/>
    </source>
</evidence>
<feature type="region of interest" description="Disordered" evidence="1">
    <location>
        <begin position="1"/>
        <end position="23"/>
    </location>
</feature>
<dbReference type="AlphaFoldDB" id="B4D5L2"/>
<sequence length="73" mass="8283">MSEILEGDEWKHQPPDSTAAAPAPGHFILHSRAEQQAWLDDLYLRGQISLKVWRFQFDLLSLKNADGSLPPLE</sequence>
<dbReference type="Proteomes" id="UP000005824">
    <property type="component" value="Unassembled WGS sequence"/>
</dbReference>
<keyword evidence="3" id="KW-1185">Reference proteome</keyword>
<protein>
    <submittedName>
        <fullName evidence="2">Uncharacterized protein</fullName>
    </submittedName>
</protein>
<reference evidence="2 3" key="1">
    <citation type="journal article" date="2011" name="J. Bacteriol.">
        <title>Genome sequence of Chthoniobacter flavus Ellin428, an aerobic heterotrophic soil bacterium.</title>
        <authorList>
            <person name="Kant R."/>
            <person name="van Passel M.W."/>
            <person name="Palva A."/>
            <person name="Lucas S."/>
            <person name="Lapidus A."/>
            <person name="Glavina Del Rio T."/>
            <person name="Dalin E."/>
            <person name="Tice H."/>
            <person name="Bruce D."/>
            <person name="Goodwin L."/>
            <person name="Pitluck S."/>
            <person name="Larimer F.W."/>
            <person name="Land M.L."/>
            <person name="Hauser L."/>
            <person name="Sangwan P."/>
            <person name="de Vos W.M."/>
            <person name="Janssen P.H."/>
            <person name="Smidt H."/>
        </authorList>
    </citation>
    <scope>NUCLEOTIDE SEQUENCE [LARGE SCALE GENOMIC DNA]</scope>
    <source>
        <strain evidence="2 3">Ellin428</strain>
    </source>
</reference>
<comment type="caution">
    <text evidence="2">The sequence shown here is derived from an EMBL/GenBank/DDBJ whole genome shotgun (WGS) entry which is preliminary data.</text>
</comment>